<dbReference type="GO" id="GO:0016020">
    <property type="term" value="C:membrane"/>
    <property type="evidence" value="ECO:0007669"/>
    <property type="project" value="UniProtKB-SubCell"/>
</dbReference>
<keyword evidence="4 5" id="KW-0472">Membrane</keyword>
<accession>A0A2P7QP17</accession>
<evidence type="ECO:0000256" key="3">
    <source>
        <dbReference type="ARBA" id="ARBA00022989"/>
    </source>
</evidence>
<organism evidence="6 7">
    <name type="scientific">Allosphingosinicella deserti</name>
    <dbReference type="NCBI Taxonomy" id="2116704"/>
    <lineage>
        <taxon>Bacteria</taxon>
        <taxon>Pseudomonadati</taxon>
        <taxon>Pseudomonadota</taxon>
        <taxon>Alphaproteobacteria</taxon>
        <taxon>Sphingomonadales</taxon>
        <taxon>Sphingomonadaceae</taxon>
        <taxon>Allosphingosinicella</taxon>
    </lineage>
</organism>
<dbReference type="OrthoDB" id="9806894at2"/>
<dbReference type="InterPro" id="IPR052719">
    <property type="entry name" value="CvpA-like"/>
</dbReference>
<protein>
    <submittedName>
        <fullName evidence="6">Colicin V production protein</fullName>
    </submittedName>
</protein>
<comment type="subcellular location">
    <subcellularLocation>
        <location evidence="1">Membrane</location>
        <topology evidence="1">Multi-pass membrane protein</topology>
    </subcellularLocation>
</comment>
<evidence type="ECO:0000313" key="7">
    <source>
        <dbReference type="Proteomes" id="UP000241167"/>
    </source>
</evidence>
<dbReference type="RefSeq" id="WP_106513898.1">
    <property type="nucleotide sequence ID" value="NZ_PXYI01000004.1"/>
</dbReference>
<comment type="caution">
    <text evidence="6">The sequence shown here is derived from an EMBL/GenBank/DDBJ whole genome shotgun (WGS) entry which is preliminary data.</text>
</comment>
<feature type="transmembrane region" description="Helical" evidence="5">
    <location>
        <begin position="102"/>
        <end position="125"/>
    </location>
</feature>
<keyword evidence="3 5" id="KW-1133">Transmembrane helix</keyword>
<gene>
    <name evidence="6" type="ORF">C7I55_14095</name>
</gene>
<reference evidence="6 7" key="1">
    <citation type="submission" date="2018-03" db="EMBL/GenBank/DDBJ databases">
        <title>The draft genome of Sphingosinicella sp. GL-C-18.</title>
        <authorList>
            <person name="Liu L."/>
            <person name="Li L."/>
            <person name="Liang L."/>
            <person name="Zhang X."/>
            <person name="Wang T."/>
        </authorList>
    </citation>
    <scope>NUCLEOTIDE SEQUENCE [LARGE SCALE GENOMIC DNA]</scope>
    <source>
        <strain evidence="6 7">GL-C-18</strain>
    </source>
</reference>
<evidence type="ECO:0000313" key="6">
    <source>
        <dbReference type="EMBL" id="PSJ39713.1"/>
    </source>
</evidence>
<evidence type="ECO:0000256" key="5">
    <source>
        <dbReference type="SAM" id="Phobius"/>
    </source>
</evidence>
<feature type="transmembrane region" description="Helical" evidence="5">
    <location>
        <begin position="20"/>
        <end position="41"/>
    </location>
</feature>
<name>A0A2P7QP17_9SPHN</name>
<proteinExistence type="predicted"/>
<dbReference type="GO" id="GO:0009403">
    <property type="term" value="P:toxin biosynthetic process"/>
    <property type="evidence" value="ECO:0007669"/>
    <property type="project" value="InterPro"/>
</dbReference>
<dbReference type="PANTHER" id="PTHR36926:SF1">
    <property type="entry name" value="COLICIN V PRODUCTION PROTEIN"/>
    <property type="match status" value="1"/>
</dbReference>
<sequence>MTALDIIVLLLVGGGLVTGWFKGFVGEVLTLAAWIVAIVFLKLLHEPVTNALVGTVGTRSGAAVLAFALVFGITFLIGKLVARQIGGGVKKSVIGPVDRVLGSGFGALKGLIIATLLYLAANLVYDTIWGRESVRPEWMAKSRTYPLLSASGRAIVDFVEWRRGRPVDPKYRQAPANESAAADGQ</sequence>
<keyword evidence="2 5" id="KW-0812">Transmembrane</keyword>
<keyword evidence="7" id="KW-1185">Reference proteome</keyword>
<evidence type="ECO:0000256" key="1">
    <source>
        <dbReference type="ARBA" id="ARBA00004141"/>
    </source>
</evidence>
<dbReference type="EMBL" id="PXYI01000004">
    <property type="protein sequence ID" value="PSJ39713.1"/>
    <property type="molecule type" value="Genomic_DNA"/>
</dbReference>
<evidence type="ECO:0000256" key="2">
    <source>
        <dbReference type="ARBA" id="ARBA00022692"/>
    </source>
</evidence>
<dbReference type="AlphaFoldDB" id="A0A2P7QP17"/>
<evidence type="ECO:0000256" key="4">
    <source>
        <dbReference type="ARBA" id="ARBA00023136"/>
    </source>
</evidence>
<dbReference type="InterPro" id="IPR003825">
    <property type="entry name" value="Colicin-V_CvpA"/>
</dbReference>
<feature type="transmembrane region" description="Helical" evidence="5">
    <location>
        <begin position="62"/>
        <end position="82"/>
    </location>
</feature>
<dbReference type="Pfam" id="PF02674">
    <property type="entry name" value="Colicin_V"/>
    <property type="match status" value="1"/>
</dbReference>
<dbReference type="PANTHER" id="PTHR36926">
    <property type="entry name" value="COLICIN V PRODUCTION PROTEIN"/>
    <property type="match status" value="1"/>
</dbReference>
<dbReference type="Proteomes" id="UP000241167">
    <property type="component" value="Unassembled WGS sequence"/>
</dbReference>